<dbReference type="GO" id="GO:0000160">
    <property type="term" value="P:phosphorelay signal transduction system"/>
    <property type="evidence" value="ECO:0007669"/>
    <property type="project" value="InterPro"/>
</dbReference>
<dbReference type="PROSITE" id="PS50883">
    <property type="entry name" value="EAL"/>
    <property type="match status" value="1"/>
</dbReference>
<dbReference type="PANTHER" id="PTHR33121:SF70">
    <property type="entry name" value="SIGNALING PROTEIN YKOW"/>
    <property type="match status" value="1"/>
</dbReference>
<dbReference type="InterPro" id="IPR035919">
    <property type="entry name" value="EAL_sf"/>
</dbReference>
<name>A0A0W0HNY2_PSEFL</name>
<dbReference type="AlphaFoldDB" id="A0A0W0HNY2"/>
<reference evidence="4 5" key="1">
    <citation type="submission" date="2015-09" db="EMBL/GenBank/DDBJ databases">
        <title>Genome sequence of ICMP 11288.</title>
        <authorList>
            <person name="Visnovsky S."/>
            <person name="Lu A."/>
            <person name="Panda P."/>
            <person name="Pitman A."/>
        </authorList>
    </citation>
    <scope>NUCLEOTIDE SEQUENCE [LARGE SCALE GENOMIC DNA]</scope>
    <source>
        <strain evidence="4 5">ICMP 11288</strain>
    </source>
</reference>
<evidence type="ECO:0000259" key="3">
    <source>
        <dbReference type="PROSITE" id="PS50883"/>
    </source>
</evidence>
<dbReference type="PANTHER" id="PTHR33121">
    <property type="entry name" value="CYCLIC DI-GMP PHOSPHODIESTERASE PDEF"/>
    <property type="match status" value="1"/>
</dbReference>
<feature type="modified residue" description="4-aspartylphosphate" evidence="1">
    <location>
        <position position="57"/>
    </location>
</feature>
<evidence type="ECO:0000259" key="2">
    <source>
        <dbReference type="PROSITE" id="PS50110"/>
    </source>
</evidence>
<dbReference type="CDD" id="cd01948">
    <property type="entry name" value="EAL"/>
    <property type="match status" value="1"/>
</dbReference>
<keyword evidence="1" id="KW-0597">Phosphoprotein</keyword>
<dbReference type="SMART" id="SM00448">
    <property type="entry name" value="REC"/>
    <property type="match status" value="1"/>
</dbReference>
<dbReference type="PROSITE" id="PS50110">
    <property type="entry name" value="RESPONSE_REGULATORY"/>
    <property type="match status" value="1"/>
</dbReference>
<dbReference type="Gene3D" id="3.20.20.450">
    <property type="entry name" value="EAL domain"/>
    <property type="match status" value="1"/>
</dbReference>
<accession>A0A0W0HNY2</accession>
<dbReference type="GO" id="GO:0071111">
    <property type="term" value="F:cyclic-guanylate-specific phosphodiesterase activity"/>
    <property type="evidence" value="ECO:0007669"/>
    <property type="project" value="InterPro"/>
</dbReference>
<feature type="domain" description="EAL" evidence="3">
    <location>
        <begin position="141"/>
        <end position="394"/>
    </location>
</feature>
<dbReference type="SUPFAM" id="SSF52172">
    <property type="entry name" value="CheY-like"/>
    <property type="match status" value="1"/>
</dbReference>
<dbReference type="RefSeq" id="WP_058421023.1">
    <property type="nucleotide sequence ID" value="NZ_LKEF01000029.1"/>
</dbReference>
<dbReference type="Pfam" id="PF00072">
    <property type="entry name" value="Response_reg"/>
    <property type="match status" value="1"/>
</dbReference>
<evidence type="ECO:0008006" key="6">
    <source>
        <dbReference type="Google" id="ProtNLM"/>
    </source>
</evidence>
<organism evidence="4 5">
    <name type="scientific">Pseudomonas fluorescens ICMP 11288</name>
    <dbReference type="NCBI Taxonomy" id="1198309"/>
    <lineage>
        <taxon>Bacteria</taxon>
        <taxon>Pseudomonadati</taxon>
        <taxon>Pseudomonadota</taxon>
        <taxon>Gammaproteobacteria</taxon>
        <taxon>Pseudomonadales</taxon>
        <taxon>Pseudomonadaceae</taxon>
        <taxon>Pseudomonas</taxon>
    </lineage>
</organism>
<sequence length="394" mass="43060">MTSQPLRVLILEEHAFQRAVVVSQFKRLGHTVIEATHAIEALALLEGVGGVDVVLCDLSMSGMDGLEFLQHAAQRGCLHSVIVSGHQPPGISQALQQFTRLLGVRLLGHVEKLAPLNQLEAVVHRHQSAGAIVPAVSPALPLFTQTQVCDALAAGQLHAYYQPKFSLWTNEMTGVEVLSRWQHPLYGLLPAMAFMPVLERCGRLDELLFAQMHQALTLQQHVRASGMALNLAFNLHAQQLAQGGLSLQIKDIMAPFKAPRSSVTFELTESGMLEASASSLACLMRLRMLGCNLSLDDFGAGFSSLQRLCQLPFNEIKLDAEFVRGMTADPRCRAVIHSTLALGDRLGMTVVVEGIETQEQQRQLLAMGCRVGQGYVYAQAMSGEQLLWRLQNVA</sequence>
<dbReference type="InterPro" id="IPR050706">
    <property type="entry name" value="Cyclic-di-GMP_PDE-like"/>
</dbReference>
<gene>
    <name evidence="4" type="ORF">AO063_14660</name>
</gene>
<dbReference type="SUPFAM" id="SSF141868">
    <property type="entry name" value="EAL domain-like"/>
    <property type="match status" value="1"/>
</dbReference>
<evidence type="ECO:0000313" key="4">
    <source>
        <dbReference type="EMBL" id="KTB62515.1"/>
    </source>
</evidence>
<protein>
    <recommendedName>
        <fullName evidence="6">Diguanylate phosphodiesterase</fullName>
    </recommendedName>
</protein>
<dbReference type="InterPro" id="IPR011006">
    <property type="entry name" value="CheY-like_superfamily"/>
</dbReference>
<dbReference type="EMBL" id="LKEF01000029">
    <property type="protein sequence ID" value="KTB62515.1"/>
    <property type="molecule type" value="Genomic_DNA"/>
</dbReference>
<dbReference type="Gene3D" id="3.40.50.2300">
    <property type="match status" value="1"/>
</dbReference>
<dbReference type="InterPro" id="IPR001633">
    <property type="entry name" value="EAL_dom"/>
</dbReference>
<evidence type="ECO:0000313" key="5">
    <source>
        <dbReference type="Proteomes" id="UP000054197"/>
    </source>
</evidence>
<dbReference type="SMART" id="SM00052">
    <property type="entry name" value="EAL"/>
    <property type="match status" value="1"/>
</dbReference>
<evidence type="ECO:0000256" key="1">
    <source>
        <dbReference type="PROSITE-ProRule" id="PRU00169"/>
    </source>
</evidence>
<dbReference type="Proteomes" id="UP000054197">
    <property type="component" value="Unassembled WGS sequence"/>
</dbReference>
<dbReference type="InterPro" id="IPR001789">
    <property type="entry name" value="Sig_transdc_resp-reg_receiver"/>
</dbReference>
<proteinExistence type="predicted"/>
<feature type="domain" description="Response regulatory" evidence="2">
    <location>
        <begin position="7"/>
        <end position="127"/>
    </location>
</feature>
<dbReference type="Pfam" id="PF00563">
    <property type="entry name" value="EAL"/>
    <property type="match status" value="1"/>
</dbReference>
<comment type="caution">
    <text evidence="4">The sequence shown here is derived from an EMBL/GenBank/DDBJ whole genome shotgun (WGS) entry which is preliminary data.</text>
</comment>